<gene>
    <name evidence="3" type="ORF">G3I58_30610</name>
</gene>
<feature type="transmembrane region" description="Helical" evidence="2">
    <location>
        <begin position="147"/>
        <end position="167"/>
    </location>
</feature>
<accession>A0A7K3RJE5</accession>
<name>A0A7K3RJE5_STRAQ</name>
<feature type="region of interest" description="Disordered" evidence="1">
    <location>
        <begin position="180"/>
        <end position="257"/>
    </location>
</feature>
<evidence type="ECO:0000313" key="3">
    <source>
        <dbReference type="EMBL" id="NEC02288.1"/>
    </source>
</evidence>
<feature type="transmembrane region" description="Helical" evidence="2">
    <location>
        <begin position="66"/>
        <end position="86"/>
    </location>
</feature>
<dbReference type="Proteomes" id="UP000470951">
    <property type="component" value="Unassembled WGS sequence"/>
</dbReference>
<proteinExistence type="predicted"/>
<reference evidence="3 4" key="1">
    <citation type="submission" date="2020-01" db="EMBL/GenBank/DDBJ databases">
        <title>Insect and environment-associated Actinomycetes.</title>
        <authorList>
            <person name="Currrie C."/>
            <person name="Chevrette M."/>
            <person name="Carlson C."/>
            <person name="Stubbendieck R."/>
            <person name="Wendt-Pienkowski E."/>
        </authorList>
    </citation>
    <scope>NUCLEOTIDE SEQUENCE [LARGE SCALE GENOMIC DNA]</scope>
    <source>
        <strain evidence="3 4">SID7903</strain>
    </source>
</reference>
<keyword evidence="2" id="KW-1133">Transmembrane helix</keyword>
<dbReference type="EMBL" id="JAAGMS010000335">
    <property type="protein sequence ID" value="NEC02288.1"/>
    <property type="molecule type" value="Genomic_DNA"/>
</dbReference>
<feature type="transmembrane region" description="Helical" evidence="2">
    <location>
        <begin position="107"/>
        <end position="127"/>
    </location>
</feature>
<evidence type="ECO:0000256" key="2">
    <source>
        <dbReference type="SAM" id="Phobius"/>
    </source>
</evidence>
<protein>
    <submittedName>
        <fullName evidence="3">Uncharacterized protein</fullName>
    </submittedName>
</protein>
<keyword evidence="2" id="KW-0472">Membrane</keyword>
<evidence type="ECO:0000313" key="4">
    <source>
        <dbReference type="Proteomes" id="UP000470951"/>
    </source>
</evidence>
<feature type="compositionally biased region" description="Polar residues" evidence="1">
    <location>
        <begin position="220"/>
        <end position="230"/>
    </location>
</feature>
<sequence length="257" mass="27783">MDDLLNSIASRRLSEHLSDLGSGLKYIGAIAGFTFNAIAYPFAGLYDMALNEKGWGKKDTGTFTDTAAIMISAITAFNGASMMLYSHVKGVIPESRREDHGKLRKLHVGRIFCGVSVMFAMLLGILLLTTKAATKSEITKGSPGHHIHTFCAFVLCVAVLYILYSFVVDARIYLRQREFTEEVPPQSSEQREGSPSVPETEVLDGEISADCAPEEEGSQAPGSGQNTPATRTPPVANERQNSPTRSRARANSAGVEP</sequence>
<dbReference type="AlphaFoldDB" id="A0A7K3RJE5"/>
<dbReference type="RefSeq" id="WP_164221453.1">
    <property type="nucleotide sequence ID" value="NZ_JAAGMS010000335.1"/>
</dbReference>
<evidence type="ECO:0000256" key="1">
    <source>
        <dbReference type="SAM" id="MobiDB-lite"/>
    </source>
</evidence>
<keyword evidence="2" id="KW-0812">Transmembrane</keyword>
<feature type="transmembrane region" description="Helical" evidence="2">
    <location>
        <begin position="26"/>
        <end position="46"/>
    </location>
</feature>
<comment type="caution">
    <text evidence="3">The sequence shown here is derived from an EMBL/GenBank/DDBJ whole genome shotgun (WGS) entry which is preliminary data.</text>
</comment>
<organism evidence="3 4">
    <name type="scientific">Streptomyces anulatus</name>
    <name type="common">Streptomyces chrysomallus</name>
    <dbReference type="NCBI Taxonomy" id="1892"/>
    <lineage>
        <taxon>Bacteria</taxon>
        <taxon>Bacillati</taxon>
        <taxon>Actinomycetota</taxon>
        <taxon>Actinomycetes</taxon>
        <taxon>Kitasatosporales</taxon>
        <taxon>Streptomycetaceae</taxon>
        <taxon>Streptomyces</taxon>
    </lineage>
</organism>